<proteinExistence type="predicted"/>
<feature type="region of interest" description="Disordered" evidence="1">
    <location>
        <begin position="249"/>
        <end position="297"/>
    </location>
</feature>
<reference evidence="3" key="2">
    <citation type="journal article" date="2023" name="Proc. Natl. Acad. Sci. U.S.A.">
        <title>A global phylogenomic analysis of the shiitake genus Lentinula.</title>
        <authorList>
            <person name="Sierra-Patev S."/>
            <person name="Min B."/>
            <person name="Naranjo-Ortiz M."/>
            <person name="Looney B."/>
            <person name="Konkel Z."/>
            <person name="Slot J.C."/>
            <person name="Sakamoto Y."/>
            <person name="Steenwyk J.L."/>
            <person name="Rokas A."/>
            <person name="Carro J."/>
            <person name="Camarero S."/>
            <person name="Ferreira P."/>
            <person name="Molpeceres G."/>
            <person name="Ruiz-Duenas F.J."/>
            <person name="Serrano A."/>
            <person name="Henrissat B."/>
            <person name="Drula E."/>
            <person name="Hughes K.W."/>
            <person name="Mata J.L."/>
            <person name="Ishikawa N.K."/>
            <person name="Vargas-Isla R."/>
            <person name="Ushijima S."/>
            <person name="Smith C.A."/>
            <person name="Donoghue J."/>
            <person name="Ahrendt S."/>
            <person name="Andreopoulos W."/>
            <person name="He G."/>
            <person name="LaButti K."/>
            <person name="Lipzen A."/>
            <person name="Ng V."/>
            <person name="Riley R."/>
            <person name="Sandor L."/>
            <person name="Barry K."/>
            <person name="Martinez A.T."/>
            <person name="Xiao Y."/>
            <person name="Gibbons J.G."/>
            <person name="Terashima K."/>
            <person name="Grigoriev I.V."/>
            <person name="Hibbett D."/>
        </authorList>
    </citation>
    <scope>NUCLEOTIDE SEQUENCE</scope>
    <source>
        <strain evidence="3">ET3784</strain>
    </source>
</reference>
<evidence type="ECO:0000259" key="2">
    <source>
        <dbReference type="Pfam" id="PF05057"/>
    </source>
</evidence>
<keyword evidence="4" id="KW-1185">Reference proteome</keyword>
<evidence type="ECO:0000256" key="1">
    <source>
        <dbReference type="SAM" id="MobiDB-lite"/>
    </source>
</evidence>
<evidence type="ECO:0000313" key="3">
    <source>
        <dbReference type="EMBL" id="KAJ3721366.1"/>
    </source>
</evidence>
<feature type="domain" description="DUF676" evidence="2">
    <location>
        <begin position="38"/>
        <end position="119"/>
    </location>
</feature>
<gene>
    <name evidence="3" type="ORF">DFJ43DRAFT_1094831</name>
</gene>
<dbReference type="Pfam" id="PF05057">
    <property type="entry name" value="DUF676"/>
    <property type="match status" value="1"/>
</dbReference>
<organism evidence="3 4">
    <name type="scientific">Lentinula guzmanii</name>
    <dbReference type="NCBI Taxonomy" id="2804957"/>
    <lineage>
        <taxon>Eukaryota</taxon>
        <taxon>Fungi</taxon>
        <taxon>Dikarya</taxon>
        <taxon>Basidiomycota</taxon>
        <taxon>Agaricomycotina</taxon>
        <taxon>Agaricomycetes</taxon>
        <taxon>Agaricomycetidae</taxon>
        <taxon>Agaricales</taxon>
        <taxon>Marasmiineae</taxon>
        <taxon>Omphalotaceae</taxon>
        <taxon>Lentinula</taxon>
    </lineage>
</organism>
<feature type="compositionally biased region" description="Polar residues" evidence="1">
    <location>
        <begin position="259"/>
        <end position="270"/>
    </location>
</feature>
<name>A0AA38MWP2_9AGAR</name>
<sequence length="372" mass="41845">MTRVPSMIISRNDLSVIEGYLVSDDDDSQSSSSNLPSCRMKPMNFSTIATPHLSLIRYSTLFSSLTHRLGPKLEIQVPDDLSSDMMSDPDLPFYRSLTMFKRIRVFANAVNDLTVPYVTAAMEEEDPFVDWEEKGLKVEYQPRYRPLITSYNLSSSTAHKSKTRHSKPLIPLPPFLVKPFPFKTPSYPSLFLLPSLVFVRFTRATGRSRLRISQLEKRFADRQSLSLMQALSDLERQVERRIEDAVVDAIDDPVGDPIATNTNSPGTSTPFDRERMSPSPSPPPPPNKESSKNAPLLTPLQRTICARLNTLPGLKKEIAFIDDSLNPTSQSTKRSRKTKAVLIPIRNSHAPIVSRDVRNFEHHRIGEGVVLG</sequence>
<dbReference type="EMBL" id="JANVFO010000059">
    <property type="protein sequence ID" value="KAJ3721366.1"/>
    <property type="molecule type" value="Genomic_DNA"/>
</dbReference>
<evidence type="ECO:0000313" key="4">
    <source>
        <dbReference type="Proteomes" id="UP001176059"/>
    </source>
</evidence>
<accession>A0AA38MWP2</accession>
<dbReference type="InterPro" id="IPR007751">
    <property type="entry name" value="DUF676_lipase-like"/>
</dbReference>
<protein>
    <recommendedName>
        <fullName evidence="2">DUF676 domain-containing protein</fullName>
    </recommendedName>
</protein>
<reference evidence="3" key="1">
    <citation type="submission" date="2022-08" db="EMBL/GenBank/DDBJ databases">
        <authorList>
            <consortium name="DOE Joint Genome Institute"/>
            <person name="Min B."/>
            <person name="Sierra-Patev S."/>
            <person name="Naranjo-Ortiz M."/>
            <person name="Looney B."/>
            <person name="Konkel Z."/>
            <person name="Slot J.C."/>
            <person name="Sakamoto Y."/>
            <person name="Steenwyk J.L."/>
            <person name="Rokas A."/>
            <person name="Carro J."/>
            <person name="Camarero S."/>
            <person name="Ferreira P."/>
            <person name="Molpeceres G."/>
            <person name="Ruiz-duenas F.J."/>
            <person name="Serrano A."/>
            <person name="Henrissat B."/>
            <person name="Drula E."/>
            <person name="Hughes K.W."/>
            <person name="Mata J.L."/>
            <person name="Ishikawa N.K."/>
            <person name="Vargas-Isla R."/>
            <person name="Ushijima S."/>
            <person name="Smith C.A."/>
            <person name="Ahrendt S."/>
            <person name="Andreopoulos W."/>
            <person name="He G."/>
            <person name="LaButti K."/>
            <person name="Lipzen A."/>
            <person name="Ng V."/>
            <person name="Riley R."/>
            <person name="Sandor L."/>
            <person name="Barry K."/>
            <person name="Martinez A.T."/>
            <person name="Xiao Y."/>
            <person name="Gibbons J.G."/>
            <person name="Terashima K."/>
            <person name="Hibbett D.S."/>
            <person name="Grigoriev I.V."/>
        </authorList>
    </citation>
    <scope>NUCLEOTIDE SEQUENCE</scope>
    <source>
        <strain evidence="3">ET3784</strain>
    </source>
</reference>
<dbReference type="AlphaFoldDB" id="A0AA38MWP2"/>
<dbReference type="Proteomes" id="UP001176059">
    <property type="component" value="Unassembled WGS sequence"/>
</dbReference>
<comment type="caution">
    <text evidence="3">The sequence shown here is derived from an EMBL/GenBank/DDBJ whole genome shotgun (WGS) entry which is preliminary data.</text>
</comment>